<dbReference type="InterPro" id="IPR010428">
    <property type="entry name" value="Zincin_1"/>
</dbReference>
<dbReference type="Pfam" id="PF06262">
    <property type="entry name" value="Zincin_1"/>
    <property type="match status" value="1"/>
</dbReference>
<dbReference type="InterPro" id="IPR038555">
    <property type="entry name" value="Zincin_1_sf"/>
</dbReference>
<sequence length="130" mass="14337">MMYAPSLADIEALAQAAVERLPALFRQHLGAVVLKVEDFPDDAVMAEMELESPWDLLGLYWGRHVGMKGDVPSGALPDMIFLYRRPLLDLWAEGGESLEAIVTHVLVHEVGHHFGLSDEEMEAIERSAGA</sequence>
<keyword evidence="1" id="KW-0645">Protease</keyword>
<dbReference type="Proteomes" id="UP000216991">
    <property type="component" value="Unassembled WGS sequence"/>
</dbReference>
<proteinExistence type="predicted"/>
<dbReference type="AlphaFoldDB" id="A0A255YPJ2"/>
<dbReference type="OrthoDB" id="9806895at2"/>
<reference evidence="1 2" key="1">
    <citation type="submission" date="2017-07" db="EMBL/GenBank/DDBJ databases">
        <title>Sandarakinorhabdus cyanobacteriorum sp. nov., a novel bacterium isolated from cyanobacterial aggregates in a eutrophic lake.</title>
        <authorList>
            <person name="Cai H."/>
        </authorList>
    </citation>
    <scope>NUCLEOTIDE SEQUENCE [LARGE SCALE GENOMIC DNA]</scope>
    <source>
        <strain evidence="1 2">TH057</strain>
    </source>
</reference>
<dbReference type="SUPFAM" id="SSF55486">
    <property type="entry name" value="Metalloproteases ('zincins'), catalytic domain"/>
    <property type="match status" value="1"/>
</dbReference>
<dbReference type="GO" id="GO:0008233">
    <property type="term" value="F:peptidase activity"/>
    <property type="evidence" value="ECO:0007669"/>
    <property type="project" value="UniProtKB-KW"/>
</dbReference>
<dbReference type="Gene3D" id="3.30.2010.20">
    <property type="match status" value="1"/>
</dbReference>
<protein>
    <submittedName>
        <fullName evidence="1">Zn-dependent protease</fullName>
    </submittedName>
</protein>
<evidence type="ECO:0000313" key="2">
    <source>
        <dbReference type="Proteomes" id="UP000216991"/>
    </source>
</evidence>
<gene>
    <name evidence="1" type="ORF">CHU93_05285</name>
</gene>
<dbReference type="EMBL" id="NOXT01000091">
    <property type="protein sequence ID" value="OYQ31147.1"/>
    <property type="molecule type" value="Genomic_DNA"/>
</dbReference>
<comment type="caution">
    <text evidence="1">The sequence shown here is derived from an EMBL/GenBank/DDBJ whole genome shotgun (WGS) entry which is preliminary data.</text>
</comment>
<dbReference type="GO" id="GO:0006508">
    <property type="term" value="P:proteolysis"/>
    <property type="evidence" value="ECO:0007669"/>
    <property type="project" value="UniProtKB-KW"/>
</dbReference>
<dbReference type="RefSeq" id="WP_094473098.1">
    <property type="nucleotide sequence ID" value="NZ_NOXT01000091.1"/>
</dbReference>
<keyword evidence="2" id="KW-1185">Reference proteome</keyword>
<keyword evidence="1" id="KW-0378">Hydrolase</keyword>
<name>A0A255YPJ2_9SPHN</name>
<dbReference type="CDD" id="cd12952">
    <property type="entry name" value="MMP_ACEL2062"/>
    <property type="match status" value="1"/>
</dbReference>
<accession>A0A255YPJ2</accession>
<organism evidence="1 2">
    <name type="scientific">Sandarakinorhabdus cyanobacteriorum</name>
    <dbReference type="NCBI Taxonomy" id="1981098"/>
    <lineage>
        <taxon>Bacteria</taxon>
        <taxon>Pseudomonadati</taxon>
        <taxon>Pseudomonadota</taxon>
        <taxon>Alphaproteobacteria</taxon>
        <taxon>Sphingomonadales</taxon>
        <taxon>Sphingosinicellaceae</taxon>
        <taxon>Sandarakinorhabdus</taxon>
    </lineage>
</organism>
<evidence type="ECO:0000313" key="1">
    <source>
        <dbReference type="EMBL" id="OYQ31147.1"/>
    </source>
</evidence>